<evidence type="ECO:0000256" key="5">
    <source>
        <dbReference type="ARBA" id="ARBA00023015"/>
    </source>
</evidence>
<dbReference type="Pfam" id="PF00072">
    <property type="entry name" value="Response_reg"/>
    <property type="match status" value="1"/>
</dbReference>
<feature type="domain" description="Response regulatory" evidence="10">
    <location>
        <begin position="3"/>
        <end position="120"/>
    </location>
</feature>
<dbReference type="SUPFAM" id="SSF52172">
    <property type="entry name" value="CheY-like"/>
    <property type="match status" value="1"/>
</dbReference>
<feature type="domain" description="HTH araC/xylS-type" evidence="9">
    <location>
        <begin position="428"/>
        <end position="526"/>
    </location>
</feature>
<dbReference type="EMBL" id="AP019400">
    <property type="protein sequence ID" value="BBI36494.1"/>
    <property type="molecule type" value="Genomic_DNA"/>
</dbReference>
<dbReference type="KEGG" id="cohn:KCTCHS21_58930"/>
<sequence>MLKVLIVDDEPIILEGLTNIVNWNELGLEIAGCCVNGAEAVTLLEKINIDIVITDIKMPEMNGIDLIRHIKQQNWNTRCIVLSSYDDFQYVKEAALLSIENYLLKPVSTLELIATLENLTKKIESEQFTRIERQQEKNILRTNVVYRWMTDDIDKKELETRASLLDIQLHQDSFLVAMIKIAYDDKKIAQYKIKDKKLLRFAANNICNELVSQHADGMSIIDMNGDIAIIIYQETGLLNIQNVHEVLEKCIEHIHTLLDIDVFVTVGSIQRSYRQVPLSYTQAKNIQKLQLIYSYNHIVHYEDAAPFMEQDITMPRLDYDKLRVILSAKDKTAIQPYFEEVSSQLRDRRHFAPEYITNAVLGLTLHIEAVVEEISPKSNDFFKDTRDIFQGVYRLDTIEEMITSLQEIAYSAIDYFMKYEEQISPIIRLVLTYIEKHYADNIDLKQIAQEYKMTPLYLGQCFKKDVGEPFTQYVNKIRIDKAKELLRNTSLKTNEIAEKVGYINVNYFPTIFRKLVGVTPSIYQKKTQ</sequence>
<dbReference type="CDD" id="cd17536">
    <property type="entry name" value="REC_YesN-like"/>
    <property type="match status" value="1"/>
</dbReference>
<keyword evidence="6 11" id="KW-0238">DNA-binding</keyword>
<evidence type="ECO:0000259" key="10">
    <source>
        <dbReference type="PROSITE" id="PS50110"/>
    </source>
</evidence>
<evidence type="ECO:0000313" key="12">
    <source>
        <dbReference type="Proteomes" id="UP000289856"/>
    </source>
</evidence>
<evidence type="ECO:0000256" key="4">
    <source>
        <dbReference type="ARBA" id="ARBA00023012"/>
    </source>
</evidence>
<dbReference type="InterPro" id="IPR051552">
    <property type="entry name" value="HptR"/>
</dbReference>
<evidence type="ECO:0000256" key="7">
    <source>
        <dbReference type="ARBA" id="ARBA00023163"/>
    </source>
</evidence>
<dbReference type="SMART" id="SM00342">
    <property type="entry name" value="HTH_ARAC"/>
    <property type="match status" value="1"/>
</dbReference>
<dbReference type="PANTHER" id="PTHR42713:SF3">
    <property type="entry name" value="TRANSCRIPTIONAL REGULATORY PROTEIN HPTR"/>
    <property type="match status" value="1"/>
</dbReference>
<organism evidence="11 12">
    <name type="scientific">Cohnella abietis</name>
    <dbReference type="NCBI Taxonomy" id="2507935"/>
    <lineage>
        <taxon>Bacteria</taxon>
        <taxon>Bacillati</taxon>
        <taxon>Bacillota</taxon>
        <taxon>Bacilli</taxon>
        <taxon>Bacillales</taxon>
        <taxon>Paenibacillaceae</taxon>
        <taxon>Cohnella</taxon>
    </lineage>
</organism>
<dbReference type="InterPro" id="IPR001789">
    <property type="entry name" value="Sig_transdc_resp-reg_receiver"/>
</dbReference>
<name>A0A3T1DEP4_9BACL</name>
<dbReference type="AlphaFoldDB" id="A0A3T1DEP4"/>
<dbReference type="RefSeq" id="WP_130616000.1">
    <property type="nucleotide sequence ID" value="NZ_AP019400.1"/>
</dbReference>
<dbReference type="InterPro" id="IPR041522">
    <property type="entry name" value="CdaR_GGDEF"/>
</dbReference>
<dbReference type="PROSITE" id="PS50110">
    <property type="entry name" value="RESPONSE_REGULATORY"/>
    <property type="match status" value="1"/>
</dbReference>
<comment type="subcellular location">
    <subcellularLocation>
        <location evidence="1">Cytoplasm</location>
    </subcellularLocation>
</comment>
<evidence type="ECO:0000259" key="9">
    <source>
        <dbReference type="PROSITE" id="PS01124"/>
    </source>
</evidence>
<keyword evidence="7" id="KW-0804">Transcription</keyword>
<keyword evidence="3 8" id="KW-0597">Phosphoprotein</keyword>
<evidence type="ECO:0000256" key="8">
    <source>
        <dbReference type="PROSITE-ProRule" id="PRU00169"/>
    </source>
</evidence>
<dbReference type="InterPro" id="IPR018060">
    <property type="entry name" value="HTH_AraC"/>
</dbReference>
<dbReference type="Gene3D" id="1.10.10.60">
    <property type="entry name" value="Homeodomain-like"/>
    <property type="match status" value="2"/>
</dbReference>
<dbReference type="Pfam" id="PF17853">
    <property type="entry name" value="GGDEF_2"/>
    <property type="match status" value="1"/>
</dbReference>
<dbReference type="OrthoDB" id="342399at2"/>
<dbReference type="InterPro" id="IPR009057">
    <property type="entry name" value="Homeodomain-like_sf"/>
</dbReference>
<keyword evidence="2" id="KW-0963">Cytoplasm</keyword>
<feature type="modified residue" description="4-aspartylphosphate" evidence="8">
    <location>
        <position position="55"/>
    </location>
</feature>
<dbReference type="Proteomes" id="UP000289856">
    <property type="component" value="Chromosome"/>
</dbReference>
<evidence type="ECO:0000313" key="11">
    <source>
        <dbReference type="EMBL" id="BBI36494.1"/>
    </source>
</evidence>
<dbReference type="Gene3D" id="3.40.50.2300">
    <property type="match status" value="1"/>
</dbReference>
<dbReference type="SUPFAM" id="SSF46689">
    <property type="entry name" value="Homeodomain-like"/>
    <property type="match status" value="2"/>
</dbReference>
<dbReference type="GO" id="GO:0003700">
    <property type="term" value="F:DNA-binding transcription factor activity"/>
    <property type="evidence" value="ECO:0007669"/>
    <property type="project" value="InterPro"/>
</dbReference>
<dbReference type="InterPro" id="IPR011006">
    <property type="entry name" value="CheY-like_superfamily"/>
</dbReference>
<gene>
    <name evidence="11" type="ORF">KCTCHS21_58930</name>
</gene>
<protein>
    <submittedName>
        <fullName evidence="11">DNA-binding response regulator</fullName>
    </submittedName>
</protein>
<evidence type="ECO:0000256" key="6">
    <source>
        <dbReference type="ARBA" id="ARBA00023125"/>
    </source>
</evidence>
<dbReference type="GO" id="GO:0043565">
    <property type="term" value="F:sequence-specific DNA binding"/>
    <property type="evidence" value="ECO:0007669"/>
    <property type="project" value="InterPro"/>
</dbReference>
<accession>A0A3T1DEP4</accession>
<keyword evidence="4" id="KW-0902">Two-component regulatory system</keyword>
<reference evidence="11 12" key="1">
    <citation type="submission" date="2019-01" db="EMBL/GenBank/DDBJ databases">
        <title>Complete genome sequence of Cohnella hallensis HS21 isolated from Korean fir (Abies koreana) rhizospheric soil.</title>
        <authorList>
            <person name="Jiang L."/>
            <person name="Kang S.W."/>
            <person name="Kim S."/>
            <person name="Jung J."/>
            <person name="Kim C.Y."/>
            <person name="Kim D.H."/>
            <person name="Kim S.W."/>
            <person name="Lee J."/>
        </authorList>
    </citation>
    <scope>NUCLEOTIDE SEQUENCE [LARGE SCALE GENOMIC DNA]</scope>
    <source>
        <strain evidence="11 12">HS21</strain>
    </source>
</reference>
<dbReference type="Pfam" id="PF12833">
    <property type="entry name" value="HTH_18"/>
    <property type="match status" value="1"/>
</dbReference>
<dbReference type="GO" id="GO:0000160">
    <property type="term" value="P:phosphorelay signal transduction system"/>
    <property type="evidence" value="ECO:0007669"/>
    <property type="project" value="UniProtKB-KW"/>
</dbReference>
<evidence type="ECO:0000256" key="1">
    <source>
        <dbReference type="ARBA" id="ARBA00004496"/>
    </source>
</evidence>
<dbReference type="SMART" id="SM00448">
    <property type="entry name" value="REC"/>
    <property type="match status" value="1"/>
</dbReference>
<keyword evidence="12" id="KW-1185">Reference proteome</keyword>
<dbReference type="PANTHER" id="PTHR42713">
    <property type="entry name" value="HISTIDINE KINASE-RELATED"/>
    <property type="match status" value="1"/>
</dbReference>
<proteinExistence type="predicted"/>
<keyword evidence="5" id="KW-0805">Transcription regulation</keyword>
<dbReference type="GO" id="GO:0005737">
    <property type="term" value="C:cytoplasm"/>
    <property type="evidence" value="ECO:0007669"/>
    <property type="project" value="UniProtKB-SubCell"/>
</dbReference>
<evidence type="ECO:0000256" key="3">
    <source>
        <dbReference type="ARBA" id="ARBA00022553"/>
    </source>
</evidence>
<dbReference type="PROSITE" id="PS01124">
    <property type="entry name" value="HTH_ARAC_FAMILY_2"/>
    <property type="match status" value="1"/>
</dbReference>
<evidence type="ECO:0000256" key="2">
    <source>
        <dbReference type="ARBA" id="ARBA00022490"/>
    </source>
</evidence>